<dbReference type="PANTHER" id="PTHR12203:SF61">
    <property type="entry name" value="CAPSULE PROTEIN"/>
    <property type="match status" value="1"/>
</dbReference>
<dbReference type="EMBL" id="KI964896">
    <property type="protein sequence ID" value="EUC27647.1"/>
    <property type="molecule type" value="Genomic_DNA"/>
</dbReference>
<dbReference type="GO" id="GO:0016740">
    <property type="term" value="F:transferase activity"/>
    <property type="evidence" value="ECO:0007669"/>
    <property type="project" value="UniProtKB-KW"/>
</dbReference>
<dbReference type="HOGENOM" id="CLU_005027_0_0_1"/>
<evidence type="ECO:0000259" key="1">
    <source>
        <dbReference type="SMART" id="SM00672"/>
    </source>
</evidence>
<feature type="non-terminal residue" evidence="2">
    <location>
        <position position="1"/>
    </location>
</feature>
<dbReference type="RefSeq" id="XP_007718054.1">
    <property type="nucleotide sequence ID" value="XM_007719864.1"/>
</dbReference>
<proteinExistence type="predicted"/>
<gene>
    <name evidence="2" type="ORF">COCCADRAFT_111174</name>
</gene>
<sequence length="227" mass="26830">YDNKKDPAWDEKARKLYWAGSTTGSYSWNGTWRHAHRQRFVKLVQTLNGTNYTYLRELKSGYWVSYQTIEDHGSLFDVKFTDVIQCDVLDCEEQNQFFTISKREAHSQQFSAQFAFDTDGNSFSGRFYTLLQSRSVVLKQSVFREWHDERLVPWVHFIPVSLSMNEIPEVMRYMTTHEDGKKRAEEIAEAGRAWHGKVLRKADFTVYLYRLMLELARVMKPTRLVES</sequence>
<reference evidence="2 3" key="1">
    <citation type="journal article" date="2013" name="PLoS Genet.">
        <title>Comparative genome structure, secondary metabolite, and effector coding capacity across Cochliobolus pathogens.</title>
        <authorList>
            <person name="Condon B.J."/>
            <person name="Leng Y."/>
            <person name="Wu D."/>
            <person name="Bushley K.E."/>
            <person name="Ohm R.A."/>
            <person name="Otillar R."/>
            <person name="Martin J."/>
            <person name="Schackwitz W."/>
            <person name="Grimwood J."/>
            <person name="MohdZainudin N."/>
            <person name="Xue C."/>
            <person name="Wang R."/>
            <person name="Manning V.A."/>
            <person name="Dhillon B."/>
            <person name="Tu Z.J."/>
            <person name="Steffenson B.J."/>
            <person name="Salamov A."/>
            <person name="Sun H."/>
            <person name="Lowry S."/>
            <person name="LaButti K."/>
            <person name="Han J."/>
            <person name="Copeland A."/>
            <person name="Lindquist E."/>
            <person name="Barry K."/>
            <person name="Schmutz J."/>
            <person name="Baker S.E."/>
            <person name="Ciuffetti L.M."/>
            <person name="Grigoriev I.V."/>
            <person name="Zhong S."/>
            <person name="Turgeon B.G."/>
        </authorList>
    </citation>
    <scope>NUCLEOTIDE SEQUENCE [LARGE SCALE GENOMIC DNA]</scope>
    <source>
        <strain evidence="2 3">26-R-13</strain>
    </source>
</reference>
<dbReference type="Pfam" id="PF05686">
    <property type="entry name" value="Glyco_transf_90"/>
    <property type="match status" value="1"/>
</dbReference>
<dbReference type="OrthoDB" id="541052at2759"/>
<dbReference type="KEGG" id="bze:COCCADRAFT_111174"/>
<dbReference type="InterPro" id="IPR051091">
    <property type="entry name" value="O-Glucosyltr/Glycosyltrsf_90"/>
</dbReference>
<accession>W6XK93</accession>
<keyword evidence="2" id="KW-0808">Transferase</keyword>
<dbReference type="Proteomes" id="UP000053841">
    <property type="component" value="Unassembled WGS sequence"/>
</dbReference>
<keyword evidence="3" id="KW-1185">Reference proteome</keyword>
<dbReference type="eggNOG" id="ENOG502S14Y">
    <property type="taxonomic scope" value="Eukaryota"/>
</dbReference>
<protein>
    <submittedName>
        <fullName evidence="2">Glycosyltransferase family 90 protein</fullName>
    </submittedName>
</protein>
<feature type="domain" description="Glycosyl transferase CAP10" evidence="1">
    <location>
        <begin position="16"/>
        <end position="222"/>
    </location>
</feature>
<organism evidence="2 3">
    <name type="scientific">Cochliobolus carbonum (strain 26-R-13)</name>
    <name type="common">Maize leaf spot fungus</name>
    <name type="synonym">Bipolaris zeicola</name>
    <dbReference type="NCBI Taxonomy" id="930089"/>
    <lineage>
        <taxon>Eukaryota</taxon>
        <taxon>Fungi</taxon>
        <taxon>Dikarya</taxon>
        <taxon>Ascomycota</taxon>
        <taxon>Pezizomycotina</taxon>
        <taxon>Dothideomycetes</taxon>
        <taxon>Pleosporomycetidae</taxon>
        <taxon>Pleosporales</taxon>
        <taxon>Pleosporineae</taxon>
        <taxon>Pleosporaceae</taxon>
        <taxon>Bipolaris</taxon>
    </lineage>
</organism>
<dbReference type="PANTHER" id="PTHR12203">
    <property type="entry name" value="KDEL LYS-ASP-GLU-LEU CONTAINING - RELATED"/>
    <property type="match status" value="1"/>
</dbReference>
<dbReference type="AlphaFoldDB" id="W6XK93"/>
<dbReference type="SMART" id="SM00672">
    <property type="entry name" value="CAP10"/>
    <property type="match status" value="1"/>
</dbReference>
<evidence type="ECO:0000313" key="3">
    <source>
        <dbReference type="Proteomes" id="UP000053841"/>
    </source>
</evidence>
<dbReference type="GeneID" id="19144242"/>
<evidence type="ECO:0000313" key="2">
    <source>
        <dbReference type="EMBL" id="EUC27647.1"/>
    </source>
</evidence>
<name>W6XK93_COCC2</name>
<dbReference type="InterPro" id="IPR006598">
    <property type="entry name" value="CAP10"/>
</dbReference>